<reference evidence="6" key="1">
    <citation type="submission" date="2025-05" db="UniProtKB">
        <authorList>
            <consortium name="EnsemblMetazoa"/>
        </authorList>
    </citation>
    <scope>IDENTIFICATION</scope>
</reference>
<dbReference type="InterPro" id="IPR003689">
    <property type="entry name" value="ZIP"/>
</dbReference>
<evidence type="ECO:0000256" key="5">
    <source>
        <dbReference type="SAM" id="Phobius"/>
    </source>
</evidence>
<dbReference type="GeneID" id="126879437"/>
<dbReference type="RefSeq" id="XP_050498406.1">
    <property type="nucleotide sequence ID" value="XM_050642449.1"/>
</dbReference>
<feature type="transmembrane region" description="Helical" evidence="5">
    <location>
        <begin position="281"/>
        <end position="301"/>
    </location>
</feature>
<evidence type="ECO:0000313" key="7">
    <source>
        <dbReference type="Proteomes" id="UP001652700"/>
    </source>
</evidence>
<evidence type="ECO:0000256" key="4">
    <source>
        <dbReference type="ARBA" id="ARBA00023136"/>
    </source>
</evidence>
<organism evidence="6 7">
    <name type="scientific">Diabrotica virgifera virgifera</name>
    <name type="common">western corn rootworm</name>
    <dbReference type="NCBI Taxonomy" id="50390"/>
    <lineage>
        <taxon>Eukaryota</taxon>
        <taxon>Metazoa</taxon>
        <taxon>Ecdysozoa</taxon>
        <taxon>Arthropoda</taxon>
        <taxon>Hexapoda</taxon>
        <taxon>Insecta</taxon>
        <taxon>Pterygota</taxon>
        <taxon>Neoptera</taxon>
        <taxon>Endopterygota</taxon>
        <taxon>Coleoptera</taxon>
        <taxon>Polyphaga</taxon>
        <taxon>Cucujiformia</taxon>
        <taxon>Chrysomeloidea</taxon>
        <taxon>Chrysomelidae</taxon>
        <taxon>Galerucinae</taxon>
        <taxon>Diabroticina</taxon>
        <taxon>Diabroticites</taxon>
        <taxon>Diabrotica</taxon>
    </lineage>
</organism>
<evidence type="ECO:0000256" key="2">
    <source>
        <dbReference type="ARBA" id="ARBA00022692"/>
    </source>
</evidence>
<dbReference type="PANTHER" id="PTHR11040">
    <property type="entry name" value="ZINC/IRON TRANSPORTER"/>
    <property type="match status" value="1"/>
</dbReference>
<keyword evidence="7" id="KW-1185">Reference proteome</keyword>
<feature type="transmembrane region" description="Helical" evidence="5">
    <location>
        <begin position="98"/>
        <end position="115"/>
    </location>
</feature>
<dbReference type="Proteomes" id="UP001652700">
    <property type="component" value="Unplaced"/>
</dbReference>
<proteinExistence type="predicted"/>
<comment type="subcellular location">
    <subcellularLocation>
        <location evidence="1">Membrane</location>
        <topology evidence="1">Multi-pass membrane protein</topology>
    </subcellularLocation>
</comment>
<feature type="transmembrane region" description="Helical" evidence="5">
    <location>
        <begin position="348"/>
        <end position="368"/>
    </location>
</feature>
<feature type="transmembrane region" description="Helical" evidence="5">
    <location>
        <begin position="380"/>
        <end position="399"/>
    </location>
</feature>
<evidence type="ECO:0000313" key="6">
    <source>
        <dbReference type="EnsemblMetazoa" id="XP_050498406.1"/>
    </source>
</evidence>
<sequence length="400" mass="45485">MNLLTTKIFVAVLFFFVRFFFSILPVKLYNFLKKWEDEDDSSGQFVNQKRHRQVTLAIAFCQSFGGGVLFATCFLHMMLEVYKSMEELKAVGDLNTEYPLSQLAICVGFFFVYFLEEISHWAISRIPDKGCQASNKKINNFTRSAVTPINESVRNSPVKAFVIEEQYEKELSKEDNESKPVEEDEDSIKKLKQGLSIDEDHENIVYDTLSLNSEVTRQNEKNAQLSKEYDENYDETTEEKIEEEIKSKQQIMRGILTVVALSFHAVFEGLAIGLQKATGDIWYLFIAVCIHSATILFCISLEMVIAKVNFKAICMHSIGLAISNPLGVVLGIIVTYTSDTETKAKSTAIVALEGLSAGTILYITFFEVLNREKERRVYRITRAICILGGFGLMAVLQWYR</sequence>
<evidence type="ECO:0008006" key="8">
    <source>
        <dbReference type="Google" id="ProtNLM"/>
    </source>
</evidence>
<feature type="transmembrane region" description="Helical" evidence="5">
    <location>
        <begin position="6"/>
        <end position="26"/>
    </location>
</feature>
<dbReference type="PANTHER" id="PTHR11040:SF203">
    <property type="entry name" value="FI18611P1-RELATED"/>
    <property type="match status" value="1"/>
</dbReference>
<accession>A0ABM5JKD9</accession>
<feature type="transmembrane region" description="Helical" evidence="5">
    <location>
        <begin position="313"/>
        <end position="336"/>
    </location>
</feature>
<protein>
    <recommendedName>
        <fullName evidence="8">Zinc transporter ZIP3-like</fullName>
    </recommendedName>
</protein>
<dbReference type="EnsemblMetazoa" id="XM_050642449.1">
    <property type="protein sequence ID" value="XP_050498406.1"/>
    <property type="gene ID" value="LOC126879437"/>
</dbReference>
<feature type="transmembrane region" description="Helical" evidence="5">
    <location>
        <begin position="255"/>
        <end position="275"/>
    </location>
</feature>
<dbReference type="Pfam" id="PF02535">
    <property type="entry name" value="Zip"/>
    <property type="match status" value="1"/>
</dbReference>
<keyword evidence="2 5" id="KW-0812">Transmembrane</keyword>
<evidence type="ECO:0000256" key="1">
    <source>
        <dbReference type="ARBA" id="ARBA00004141"/>
    </source>
</evidence>
<keyword evidence="4 5" id="KW-0472">Membrane</keyword>
<evidence type="ECO:0000256" key="3">
    <source>
        <dbReference type="ARBA" id="ARBA00022989"/>
    </source>
</evidence>
<keyword evidence="3 5" id="KW-1133">Transmembrane helix</keyword>
<feature type="transmembrane region" description="Helical" evidence="5">
    <location>
        <begin position="54"/>
        <end position="78"/>
    </location>
</feature>
<name>A0ABM5JKD9_DIAVI</name>